<comment type="pathway">
    <text evidence="1">Mycotoxin biosynthesis.</text>
</comment>
<comment type="caution">
    <text evidence="6">The sequence shown here is derived from an EMBL/GenBank/DDBJ whole genome shotgun (WGS) entry which is preliminary data.</text>
</comment>
<evidence type="ECO:0000256" key="5">
    <source>
        <dbReference type="SAM" id="Phobius"/>
    </source>
</evidence>
<comment type="similarity">
    <text evidence="3">Belongs to the ustYa family.</text>
</comment>
<reference evidence="6 7" key="1">
    <citation type="submission" date="2019-03" db="EMBL/GenBank/DDBJ databases">
        <title>Draft genome sequence of Xylaria hypoxylon DSM 108379, a ubiquitous saprotrophic-parasitic fungi on hardwood.</title>
        <authorList>
            <person name="Buettner E."/>
            <person name="Leonhardt S."/>
            <person name="Gebauer A.M."/>
            <person name="Liers C."/>
            <person name="Hofrichter M."/>
            <person name="Kellner H."/>
        </authorList>
    </citation>
    <scope>NUCLEOTIDE SEQUENCE [LARGE SCALE GENOMIC DNA]</scope>
    <source>
        <strain evidence="6 7">DSM 108379</strain>
    </source>
</reference>
<proteinExistence type="inferred from homology"/>
<evidence type="ECO:0000313" key="7">
    <source>
        <dbReference type="Proteomes" id="UP000297716"/>
    </source>
</evidence>
<feature type="transmembrane region" description="Helical" evidence="5">
    <location>
        <begin position="53"/>
        <end position="71"/>
    </location>
</feature>
<keyword evidence="2" id="KW-0560">Oxidoreductase</keyword>
<dbReference type="STRING" id="37992.A0A4Z0ZBJ3"/>
<name>A0A4Z0ZBJ3_9PEZI</name>
<dbReference type="GO" id="GO:0043386">
    <property type="term" value="P:mycotoxin biosynthetic process"/>
    <property type="evidence" value="ECO:0007669"/>
    <property type="project" value="InterPro"/>
</dbReference>
<dbReference type="EMBL" id="SKBN01000003">
    <property type="protein sequence ID" value="TGJ88393.1"/>
    <property type="molecule type" value="Genomic_DNA"/>
</dbReference>
<feature type="region of interest" description="Disordered" evidence="4">
    <location>
        <begin position="1"/>
        <end position="23"/>
    </location>
</feature>
<dbReference type="GO" id="GO:0016491">
    <property type="term" value="F:oxidoreductase activity"/>
    <property type="evidence" value="ECO:0007669"/>
    <property type="project" value="UniProtKB-KW"/>
</dbReference>
<keyword evidence="5" id="KW-0812">Transmembrane</keyword>
<dbReference type="Pfam" id="PF11807">
    <property type="entry name" value="UstYa"/>
    <property type="match status" value="1"/>
</dbReference>
<evidence type="ECO:0000256" key="3">
    <source>
        <dbReference type="ARBA" id="ARBA00035112"/>
    </source>
</evidence>
<protein>
    <recommendedName>
        <fullName evidence="8">Oxidase ustYa</fullName>
    </recommendedName>
</protein>
<gene>
    <name evidence="6" type="ORF">E0Z10_g299</name>
</gene>
<dbReference type="InterPro" id="IPR021765">
    <property type="entry name" value="UstYa-like"/>
</dbReference>
<dbReference type="OrthoDB" id="3687641at2759"/>
<dbReference type="PANTHER" id="PTHR33365">
    <property type="entry name" value="YALI0B05434P"/>
    <property type="match status" value="1"/>
</dbReference>
<sequence length="260" mass="29947">MTKSDKNPDQYHTIHVEDDDDSGTEVDDLLNENDYLQASSQSKRTRLLSVLKAYQWLVDTFLLLVIVALLLESWAHRCRYHDFEGNGDITVFAPQFSQQIRKFSPDPGFVPENTSDFFSNKTRHKWLDIIPKGLGYLEVKHPEKYDNLPTKLAIFEDQFVVTTSMTHQLHCLYAIAEAYSALTSDTTRVPKETPWHLTHCFDYIRQGIMCCGDVALEGEQTTFPEGVEGSDGWDTKHVCKDYDQILEYLGENRANDEVWI</sequence>
<evidence type="ECO:0008006" key="8">
    <source>
        <dbReference type="Google" id="ProtNLM"/>
    </source>
</evidence>
<organism evidence="6 7">
    <name type="scientific">Xylaria hypoxylon</name>
    <dbReference type="NCBI Taxonomy" id="37992"/>
    <lineage>
        <taxon>Eukaryota</taxon>
        <taxon>Fungi</taxon>
        <taxon>Dikarya</taxon>
        <taxon>Ascomycota</taxon>
        <taxon>Pezizomycotina</taxon>
        <taxon>Sordariomycetes</taxon>
        <taxon>Xylariomycetidae</taxon>
        <taxon>Xylariales</taxon>
        <taxon>Xylariaceae</taxon>
        <taxon>Xylaria</taxon>
    </lineage>
</organism>
<evidence type="ECO:0000256" key="1">
    <source>
        <dbReference type="ARBA" id="ARBA00004685"/>
    </source>
</evidence>
<dbReference type="AlphaFoldDB" id="A0A4Z0ZBJ3"/>
<keyword evidence="5" id="KW-1133">Transmembrane helix</keyword>
<dbReference type="Proteomes" id="UP000297716">
    <property type="component" value="Unassembled WGS sequence"/>
</dbReference>
<accession>A0A4Z0ZBJ3</accession>
<dbReference type="PANTHER" id="PTHR33365:SF11">
    <property type="entry name" value="TAT PATHWAY SIGNAL SEQUENCE"/>
    <property type="match status" value="1"/>
</dbReference>
<keyword evidence="5" id="KW-0472">Membrane</keyword>
<evidence type="ECO:0000256" key="4">
    <source>
        <dbReference type="SAM" id="MobiDB-lite"/>
    </source>
</evidence>
<evidence type="ECO:0000256" key="2">
    <source>
        <dbReference type="ARBA" id="ARBA00023002"/>
    </source>
</evidence>
<feature type="compositionally biased region" description="Basic and acidic residues" evidence="4">
    <location>
        <begin position="1"/>
        <end position="16"/>
    </location>
</feature>
<evidence type="ECO:0000313" key="6">
    <source>
        <dbReference type="EMBL" id="TGJ88393.1"/>
    </source>
</evidence>
<keyword evidence="7" id="KW-1185">Reference proteome</keyword>